<name>A0A0D8ZUB5_9CYAN</name>
<gene>
    <name evidence="1" type="ORF">UH38_08090</name>
</gene>
<sequence length="65" mass="7595">MDNPELPLSTRAINLRVSAEALLEKALITEQELRVALQELRIEFCFLRQSIHEILSLLKERNSKY</sequence>
<evidence type="ECO:0000313" key="2">
    <source>
        <dbReference type="Proteomes" id="UP000032452"/>
    </source>
</evidence>
<protein>
    <submittedName>
        <fullName evidence="1">Uncharacterized protein</fullName>
    </submittedName>
</protein>
<dbReference type="RefSeq" id="WP_045054120.1">
    <property type="nucleotide sequence ID" value="NZ_CAWMDP010000038.1"/>
</dbReference>
<accession>A0A0D8ZUB5</accession>
<proteinExistence type="predicted"/>
<dbReference type="Proteomes" id="UP000032452">
    <property type="component" value="Unassembled WGS sequence"/>
</dbReference>
<comment type="caution">
    <text evidence="1">The sequence shown here is derived from an EMBL/GenBank/DDBJ whole genome shotgun (WGS) entry which is preliminary data.</text>
</comment>
<dbReference type="EMBL" id="JYON01000006">
    <property type="protein sequence ID" value="KJH72358.1"/>
    <property type="molecule type" value="Genomic_DNA"/>
</dbReference>
<dbReference type="AlphaFoldDB" id="A0A0D8ZUB5"/>
<keyword evidence="2" id="KW-1185">Reference proteome</keyword>
<organism evidence="1 2">
    <name type="scientific">Aliterella atlantica CENA595</name>
    <dbReference type="NCBI Taxonomy" id="1618023"/>
    <lineage>
        <taxon>Bacteria</taxon>
        <taxon>Bacillati</taxon>
        <taxon>Cyanobacteriota</taxon>
        <taxon>Cyanophyceae</taxon>
        <taxon>Chroococcidiopsidales</taxon>
        <taxon>Aliterellaceae</taxon>
        <taxon>Aliterella</taxon>
    </lineage>
</organism>
<dbReference type="STRING" id="1618023.UH38_08090"/>
<reference evidence="1 2" key="1">
    <citation type="submission" date="2015-02" db="EMBL/GenBank/DDBJ databases">
        <title>Draft genome of a novel marine cyanobacterium (Chroococcales) isolated from South Atlantic Ocean.</title>
        <authorList>
            <person name="Rigonato J."/>
            <person name="Alvarenga D.O."/>
            <person name="Branco L.H."/>
            <person name="Varani A.M."/>
            <person name="Brandini F.P."/>
            <person name="Fiore M.F."/>
        </authorList>
    </citation>
    <scope>NUCLEOTIDE SEQUENCE [LARGE SCALE GENOMIC DNA]</scope>
    <source>
        <strain evidence="1 2">CENA595</strain>
    </source>
</reference>
<evidence type="ECO:0000313" key="1">
    <source>
        <dbReference type="EMBL" id="KJH72358.1"/>
    </source>
</evidence>